<dbReference type="GO" id="GO:0016705">
    <property type="term" value="F:oxidoreductase activity, acting on paired donors, with incorporation or reduction of molecular oxygen"/>
    <property type="evidence" value="ECO:0007669"/>
    <property type="project" value="InterPro"/>
</dbReference>
<dbReference type="AlphaFoldDB" id="A0A7Y7PS46"/>
<dbReference type="PANTHER" id="PTHR34219">
    <property type="entry name" value="IRON-REGULATED INNER MEMBRANE PROTEIN-RELATED"/>
    <property type="match status" value="1"/>
</dbReference>
<dbReference type="PANTHER" id="PTHR34219:SF3">
    <property type="entry name" value="BLL7967 PROTEIN"/>
    <property type="match status" value="1"/>
</dbReference>
<evidence type="ECO:0000313" key="1">
    <source>
        <dbReference type="EMBL" id="NVO32687.1"/>
    </source>
</evidence>
<gene>
    <name evidence="1" type="ORF">HW554_15840</name>
</gene>
<dbReference type="RefSeq" id="WP_176909556.1">
    <property type="nucleotide sequence ID" value="NZ_JABKAU010000035.1"/>
</dbReference>
<accession>A0A7Y7PS46</accession>
<sequence>MPLGRTPREALLHTVELARLNDRLDFTRFWVSEHHNTRALAGSLPDAALARAHQPAPRAVFYSLQLPQDSTASFKLATLRPDASTDNATDEVYPDQYSGQMVGAQTYERRNLGQRVRGLFKPVHTGSIWGWPGKVVSLVAYLLGFTFPSRAPLCG</sequence>
<comment type="caution">
    <text evidence="1">The sequence shown here is derived from an EMBL/GenBank/DDBJ whole genome shotgun (WGS) entry which is preliminary data.</text>
</comment>
<proteinExistence type="predicted"/>
<dbReference type="InterPro" id="IPR036661">
    <property type="entry name" value="Luciferase-like_sf"/>
</dbReference>
<evidence type="ECO:0000313" key="2">
    <source>
        <dbReference type="Proteomes" id="UP000565521"/>
    </source>
</evidence>
<dbReference type="SUPFAM" id="SSF51679">
    <property type="entry name" value="Bacterial luciferase-like"/>
    <property type="match status" value="1"/>
</dbReference>
<keyword evidence="2" id="KW-1185">Reference proteome</keyword>
<dbReference type="Proteomes" id="UP000565521">
    <property type="component" value="Unassembled WGS sequence"/>
</dbReference>
<reference evidence="1 2" key="1">
    <citation type="submission" date="2020-05" db="EMBL/GenBank/DDBJ databases">
        <title>Hymenobacter terrestris sp. nov. and Hymenobacter lapidiphilus sp. nov., isolated from regoliths in Antarctica.</title>
        <authorList>
            <person name="Sedlacek I."/>
            <person name="Pantucek R."/>
            <person name="Zeman M."/>
            <person name="Holochova P."/>
            <person name="Kralova S."/>
            <person name="Stankova E."/>
            <person name="Sedo O."/>
            <person name="Micenkova L."/>
            <person name="Svec P."/>
            <person name="Gupta V."/>
            <person name="Sood U."/>
            <person name="Korpole U.S."/>
            <person name="Lal R."/>
        </authorList>
    </citation>
    <scope>NUCLEOTIDE SEQUENCE [LARGE SCALE GENOMIC DNA]</scope>
    <source>
        <strain evidence="1 2">P5342</strain>
    </source>
</reference>
<organism evidence="1 2">
    <name type="scientific">Hymenobacter lapidiphilus</name>
    <dbReference type="NCBI Taxonomy" id="2608003"/>
    <lineage>
        <taxon>Bacteria</taxon>
        <taxon>Pseudomonadati</taxon>
        <taxon>Bacteroidota</taxon>
        <taxon>Cytophagia</taxon>
        <taxon>Cytophagales</taxon>
        <taxon>Hymenobacteraceae</taxon>
        <taxon>Hymenobacter</taxon>
    </lineage>
</organism>
<evidence type="ECO:0008006" key="3">
    <source>
        <dbReference type="Google" id="ProtNLM"/>
    </source>
</evidence>
<dbReference type="Gene3D" id="3.20.20.30">
    <property type="entry name" value="Luciferase-like domain"/>
    <property type="match status" value="1"/>
</dbReference>
<name>A0A7Y7PS46_9BACT</name>
<protein>
    <recommendedName>
        <fullName evidence="3">LLM class flavin-dependent oxidoreductase</fullName>
    </recommendedName>
</protein>
<dbReference type="EMBL" id="JABKAU010000035">
    <property type="protein sequence ID" value="NVO32687.1"/>
    <property type="molecule type" value="Genomic_DNA"/>
</dbReference>
<dbReference type="CDD" id="cd00347">
    <property type="entry name" value="Flavin_utilizing_monoxygenases"/>
    <property type="match status" value="1"/>
</dbReference>
<dbReference type="InterPro" id="IPR005625">
    <property type="entry name" value="PepSY-ass_TM"/>
</dbReference>